<keyword evidence="2" id="KW-1185">Reference proteome</keyword>
<comment type="caution">
    <text evidence="1">The sequence shown here is derived from an EMBL/GenBank/DDBJ whole genome shotgun (WGS) entry which is preliminary data.</text>
</comment>
<reference evidence="1 2" key="1">
    <citation type="submission" date="2023-01" db="EMBL/GenBank/DDBJ databases">
        <title>Analysis of 21 Apiospora genomes using comparative genomics revels a genus with tremendous synthesis potential of carbohydrate active enzymes and secondary metabolites.</title>
        <authorList>
            <person name="Sorensen T."/>
        </authorList>
    </citation>
    <scope>NUCLEOTIDE SEQUENCE [LARGE SCALE GENOMIC DNA]</scope>
    <source>
        <strain evidence="1 2">CBS 20057</strain>
    </source>
</reference>
<gene>
    <name evidence="1" type="ORF">PG991_001955</name>
</gene>
<dbReference type="InterPro" id="IPR022085">
    <property type="entry name" value="OpdG"/>
</dbReference>
<dbReference type="EMBL" id="JAQQWI010000005">
    <property type="protein sequence ID" value="KAK8035882.1"/>
    <property type="molecule type" value="Genomic_DNA"/>
</dbReference>
<organism evidence="1 2">
    <name type="scientific">Apiospora marii</name>
    <dbReference type="NCBI Taxonomy" id="335849"/>
    <lineage>
        <taxon>Eukaryota</taxon>
        <taxon>Fungi</taxon>
        <taxon>Dikarya</taxon>
        <taxon>Ascomycota</taxon>
        <taxon>Pezizomycotina</taxon>
        <taxon>Sordariomycetes</taxon>
        <taxon>Xylariomycetidae</taxon>
        <taxon>Amphisphaeriales</taxon>
        <taxon>Apiosporaceae</taxon>
        <taxon>Apiospora</taxon>
    </lineage>
</organism>
<dbReference type="Pfam" id="PF12311">
    <property type="entry name" value="DUF3632"/>
    <property type="match status" value="1"/>
</dbReference>
<sequence>MVSSQSAKSEASEKFGSDLTDEELRMERFDLVDDLRNWIIDPEANKTPTIDDLEGIIKLKARLQQPGGDERTTAARIERRKWKDLKDTAGVEDGTQTATPDTTELKHFGHYLLLHDYLAQAIGAEILTDATYPVDVFREAFEQGREKRDPVRIAASAAAFGYLYHAKEPLHRLAFGGQQSARLYGGVVLEDFVKEDFRGEFDFNLPRFEIWLDAFSKMADKNDLPRFPLDG</sequence>
<evidence type="ECO:0000313" key="2">
    <source>
        <dbReference type="Proteomes" id="UP001396898"/>
    </source>
</evidence>
<dbReference type="Proteomes" id="UP001396898">
    <property type="component" value="Unassembled WGS sequence"/>
</dbReference>
<accession>A0ABR1SNH7</accession>
<proteinExistence type="predicted"/>
<name>A0ABR1SNH7_9PEZI</name>
<protein>
    <submittedName>
        <fullName evidence="1">Uncharacterized protein</fullName>
    </submittedName>
</protein>
<evidence type="ECO:0000313" key="1">
    <source>
        <dbReference type="EMBL" id="KAK8035882.1"/>
    </source>
</evidence>